<dbReference type="InterPro" id="IPR043917">
    <property type="entry name" value="DUF5753"/>
</dbReference>
<dbReference type="CDD" id="cd00093">
    <property type="entry name" value="HTH_XRE"/>
    <property type="match status" value="1"/>
</dbReference>
<dbReference type="SMART" id="SM00530">
    <property type="entry name" value="HTH_XRE"/>
    <property type="match status" value="1"/>
</dbReference>
<dbReference type="PROSITE" id="PS50943">
    <property type="entry name" value="HTH_CROC1"/>
    <property type="match status" value="1"/>
</dbReference>
<evidence type="ECO:0000313" key="2">
    <source>
        <dbReference type="EMBL" id="MFC5916150.1"/>
    </source>
</evidence>
<protein>
    <submittedName>
        <fullName evidence="2">Scr1 family TA system antitoxin-like transcriptional regulator</fullName>
    </submittedName>
</protein>
<feature type="domain" description="HTH cro/C1-type" evidence="1">
    <location>
        <begin position="19"/>
        <end position="76"/>
    </location>
</feature>
<accession>A0ABW1GQQ5</accession>
<dbReference type="EMBL" id="JBHSPU010000020">
    <property type="protein sequence ID" value="MFC5916150.1"/>
    <property type="molecule type" value="Genomic_DNA"/>
</dbReference>
<keyword evidence="3" id="KW-1185">Reference proteome</keyword>
<evidence type="ECO:0000259" key="1">
    <source>
        <dbReference type="PROSITE" id="PS50943"/>
    </source>
</evidence>
<comment type="caution">
    <text evidence="2">The sequence shown here is derived from an EMBL/GenBank/DDBJ whole genome shotgun (WGS) entry which is preliminary data.</text>
</comment>
<dbReference type="RefSeq" id="WP_344507226.1">
    <property type="nucleotide sequence ID" value="NZ_BAAATU010000001.1"/>
</dbReference>
<dbReference type="Proteomes" id="UP001596200">
    <property type="component" value="Unassembled WGS sequence"/>
</dbReference>
<dbReference type="InterPro" id="IPR001387">
    <property type="entry name" value="Cro/C1-type_HTH"/>
</dbReference>
<organism evidence="2 3">
    <name type="scientific">Streptomyces pulveraceus</name>
    <dbReference type="NCBI Taxonomy" id="68258"/>
    <lineage>
        <taxon>Bacteria</taxon>
        <taxon>Bacillati</taxon>
        <taxon>Actinomycetota</taxon>
        <taxon>Actinomycetes</taxon>
        <taxon>Kitasatosporales</taxon>
        <taxon>Streptomycetaceae</taxon>
        <taxon>Streptomyces</taxon>
    </lineage>
</organism>
<proteinExistence type="predicted"/>
<sequence length="292" mass="33847">MPEVSEFKKEALRELGRRLREIRLGVGLQSAELARKVGWSASKCSRIESGQRTSTMVDDVAKYLKGCGQEERLEELCGFLREAEGRFREWSEVEKLGLSAAQQAIVPLWESTRQFRAYSSWVIPGPLQTREYTHIILDSLQERRGMPNDIALAVTWREYVQKYLSDKSRNFDFVVEESVLRRGFREPQTSIRQLMHLLEIMKMRTVQLGIIPARRDLYDRRSAWPAEDFWIFDDSRVKLELVSSAVDLSTRYDLQQYGKVFTLLQAQAVYGTQATEIVKAAMAMTVKQWHEA</sequence>
<dbReference type="InterPro" id="IPR010982">
    <property type="entry name" value="Lambda_DNA-bd_dom_sf"/>
</dbReference>
<dbReference type="Pfam" id="PF13560">
    <property type="entry name" value="HTH_31"/>
    <property type="match status" value="1"/>
</dbReference>
<reference evidence="3" key="1">
    <citation type="journal article" date="2019" name="Int. J. Syst. Evol. Microbiol.">
        <title>The Global Catalogue of Microorganisms (GCM) 10K type strain sequencing project: providing services to taxonomists for standard genome sequencing and annotation.</title>
        <authorList>
            <consortium name="The Broad Institute Genomics Platform"/>
            <consortium name="The Broad Institute Genome Sequencing Center for Infectious Disease"/>
            <person name="Wu L."/>
            <person name="Ma J."/>
        </authorList>
    </citation>
    <scope>NUCLEOTIDE SEQUENCE [LARGE SCALE GENOMIC DNA]</scope>
    <source>
        <strain evidence="3">JCM 4147</strain>
    </source>
</reference>
<name>A0ABW1GQQ5_9ACTN</name>
<evidence type="ECO:0000313" key="3">
    <source>
        <dbReference type="Proteomes" id="UP001596200"/>
    </source>
</evidence>
<gene>
    <name evidence="2" type="ORF">ACFP1B_22395</name>
</gene>
<dbReference type="Pfam" id="PF19054">
    <property type="entry name" value="DUF5753"/>
    <property type="match status" value="1"/>
</dbReference>
<dbReference type="Gene3D" id="1.10.260.40">
    <property type="entry name" value="lambda repressor-like DNA-binding domains"/>
    <property type="match status" value="1"/>
</dbReference>
<dbReference type="SUPFAM" id="SSF47413">
    <property type="entry name" value="lambda repressor-like DNA-binding domains"/>
    <property type="match status" value="1"/>
</dbReference>